<dbReference type="AlphaFoldDB" id="A0A077ZFP4"/>
<dbReference type="SUPFAM" id="SSF101447">
    <property type="entry name" value="Formin homology 2 domain (FH2 domain)"/>
    <property type="match status" value="1"/>
</dbReference>
<sequence>MTEIRSVDQSKTLMHVLIDVISNRCPKELRFTDDFIHVKAAADVSPDVLAANLKEMQLSIQLVENELKQFQLQCENDRFEKLMSNFLSDAREQHQLLAKMHEKMLDSYNCLMKYFAFDPKKYTIGLFFGDLSNFKAVYEVANESVLKENEEIRMRHQRLLQAEAARRLAEQERQDRQKQKIKLLAMTHDSEEGVMDSLLEALSTGQAFPQRFKTPGVESHTRRKHARPRGSSSAFAASRERADAPSNVATPGTVKKVRRAAKQPKAASQEVARPNDSGKLSDGIAGATDLADLLRRLKEA</sequence>
<dbReference type="GO" id="GO:0030041">
    <property type="term" value="P:actin filament polymerization"/>
    <property type="evidence" value="ECO:0007669"/>
    <property type="project" value="TreeGrafter"/>
</dbReference>
<feature type="region of interest" description="Disordered" evidence="1">
    <location>
        <begin position="209"/>
        <end position="285"/>
    </location>
</feature>
<keyword evidence="4" id="KW-1185">Reference proteome</keyword>
<dbReference type="STRING" id="36087.A0A077ZFP4"/>
<dbReference type="Gene3D" id="1.20.58.2220">
    <property type="entry name" value="Formin, FH2 domain"/>
    <property type="match status" value="1"/>
</dbReference>
<dbReference type="EMBL" id="HG806516">
    <property type="protein sequence ID" value="CDW59197.1"/>
    <property type="molecule type" value="Genomic_DNA"/>
</dbReference>
<protein>
    <submittedName>
        <fullName evidence="3">Drf DAD and FH2 domain containing protein</fullName>
    </submittedName>
</protein>
<dbReference type="InterPro" id="IPR015425">
    <property type="entry name" value="FH2_Formin"/>
</dbReference>
<dbReference type="PROSITE" id="PS51444">
    <property type="entry name" value="FH2"/>
    <property type="match status" value="1"/>
</dbReference>
<name>A0A077ZFP4_TRITR</name>
<evidence type="ECO:0000259" key="2">
    <source>
        <dbReference type="PROSITE" id="PS51444"/>
    </source>
</evidence>
<dbReference type="Pfam" id="PF02181">
    <property type="entry name" value="FH2"/>
    <property type="match status" value="1"/>
</dbReference>
<dbReference type="InterPro" id="IPR042201">
    <property type="entry name" value="FH2_Formin_sf"/>
</dbReference>
<reference evidence="3" key="1">
    <citation type="submission" date="2014-01" db="EMBL/GenBank/DDBJ databases">
        <authorList>
            <person name="Aslett M."/>
        </authorList>
    </citation>
    <scope>NUCLEOTIDE SEQUENCE</scope>
</reference>
<dbReference type="Pfam" id="PF06345">
    <property type="entry name" value="Drf_DAD"/>
    <property type="match status" value="1"/>
</dbReference>
<proteinExistence type="predicted"/>
<organism evidence="3 4">
    <name type="scientific">Trichuris trichiura</name>
    <name type="common">Whipworm</name>
    <name type="synonym">Trichocephalus trichiurus</name>
    <dbReference type="NCBI Taxonomy" id="36087"/>
    <lineage>
        <taxon>Eukaryota</taxon>
        <taxon>Metazoa</taxon>
        <taxon>Ecdysozoa</taxon>
        <taxon>Nematoda</taxon>
        <taxon>Enoplea</taxon>
        <taxon>Dorylaimia</taxon>
        <taxon>Trichinellida</taxon>
        <taxon>Trichuridae</taxon>
        <taxon>Trichuris</taxon>
    </lineage>
</organism>
<dbReference type="InterPro" id="IPR010465">
    <property type="entry name" value="Drf_DAD"/>
</dbReference>
<feature type="domain" description="FH2" evidence="2">
    <location>
        <begin position="1"/>
        <end position="164"/>
    </location>
</feature>
<accession>A0A077ZFP4</accession>
<dbReference type="Proteomes" id="UP000030665">
    <property type="component" value="Unassembled WGS sequence"/>
</dbReference>
<dbReference type="OrthoDB" id="1104827at2759"/>
<dbReference type="PANTHER" id="PTHR45691:SF6">
    <property type="entry name" value="PROTEIN DIAPHANOUS"/>
    <property type="match status" value="1"/>
</dbReference>
<gene>
    <name evidence="3" type="ORF">TTRE_0000752701</name>
</gene>
<dbReference type="InterPro" id="IPR051412">
    <property type="entry name" value="Formin_Homology_Diaphanous_sf"/>
</dbReference>
<reference evidence="3" key="2">
    <citation type="submission" date="2014-03" db="EMBL/GenBank/DDBJ databases">
        <title>The whipworm genome and dual-species transcriptomics of an intimate host-pathogen interaction.</title>
        <authorList>
            <person name="Foth B.J."/>
            <person name="Tsai I.J."/>
            <person name="Reid A.J."/>
            <person name="Bancroft A.J."/>
            <person name="Nichol S."/>
            <person name="Tracey A."/>
            <person name="Holroyd N."/>
            <person name="Cotton J.A."/>
            <person name="Stanley E.J."/>
            <person name="Zarowiecki M."/>
            <person name="Liu J.Z."/>
            <person name="Huckvale T."/>
            <person name="Cooper P.J."/>
            <person name="Grencis R.K."/>
            <person name="Berriman M."/>
        </authorList>
    </citation>
    <scope>NUCLEOTIDE SEQUENCE [LARGE SCALE GENOMIC DNA]</scope>
</reference>
<evidence type="ECO:0000313" key="4">
    <source>
        <dbReference type="Proteomes" id="UP000030665"/>
    </source>
</evidence>
<evidence type="ECO:0000256" key="1">
    <source>
        <dbReference type="SAM" id="MobiDB-lite"/>
    </source>
</evidence>
<dbReference type="PANTHER" id="PTHR45691">
    <property type="entry name" value="PROTEIN DIAPHANOUS"/>
    <property type="match status" value="1"/>
</dbReference>
<evidence type="ECO:0000313" key="3">
    <source>
        <dbReference type="EMBL" id="CDW59197.1"/>
    </source>
</evidence>
<dbReference type="GO" id="GO:0005884">
    <property type="term" value="C:actin filament"/>
    <property type="evidence" value="ECO:0007669"/>
    <property type="project" value="TreeGrafter"/>
</dbReference>